<name>A0A850H4C5_9SPHN</name>
<keyword evidence="3" id="KW-1185">Reference proteome</keyword>
<dbReference type="EMBL" id="JABWGV010000002">
    <property type="protein sequence ID" value="NVD44723.1"/>
    <property type="molecule type" value="Genomic_DNA"/>
</dbReference>
<evidence type="ECO:0000313" key="3">
    <source>
        <dbReference type="Proteomes" id="UP000561438"/>
    </source>
</evidence>
<keyword evidence="1" id="KW-0732">Signal</keyword>
<feature type="chain" id="PRO_5032675065" evidence="1">
    <location>
        <begin position="24"/>
        <end position="180"/>
    </location>
</feature>
<comment type="caution">
    <text evidence="2">The sequence shown here is derived from an EMBL/GenBank/DDBJ whole genome shotgun (WGS) entry which is preliminary data.</text>
</comment>
<dbReference type="Proteomes" id="UP000561438">
    <property type="component" value="Unassembled WGS sequence"/>
</dbReference>
<dbReference type="GO" id="GO:0016787">
    <property type="term" value="F:hydrolase activity"/>
    <property type="evidence" value="ECO:0007669"/>
    <property type="project" value="UniProtKB-KW"/>
</dbReference>
<dbReference type="Pfam" id="PF09411">
    <property type="entry name" value="PagL"/>
    <property type="match status" value="1"/>
</dbReference>
<dbReference type="RefSeq" id="WP_176267028.1">
    <property type="nucleotide sequence ID" value="NZ_JABWGV010000002.1"/>
</dbReference>
<accession>A0A850H4C5</accession>
<dbReference type="AlphaFoldDB" id="A0A850H4C5"/>
<sequence>MKSMFARAAVLTFAAAVATPAAAQEVFAGLYAHEVETPFTFDVNEGGADIELGYRFAPSEGLSFLGRPQPYVLASLNTEGDTSFAGGGLSWKLGKGKVYARPGIGIVIHDGPSERFDPETRERYDLGSRVLFSPEIAIGYQVSDRVALEASWVHISHAQLFNSEQNPGIDMIGARINLSL</sequence>
<evidence type="ECO:0000313" key="2">
    <source>
        <dbReference type="EMBL" id="NVD44723.1"/>
    </source>
</evidence>
<gene>
    <name evidence="2" type="ORF">HUV48_06780</name>
</gene>
<protein>
    <submittedName>
        <fullName evidence="2">Acyloxyacyl hydrolase</fullName>
    </submittedName>
</protein>
<proteinExistence type="predicted"/>
<organism evidence="2 3">
    <name type="scientific">Qipengyuania atrilutea</name>
    <dbReference type="NCBI Taxonomy" id="2744473"/>
    <lineage>
        <taxon>Bacteria</taxon>
        <taxon>Pseudomonadati</taxon>
        <taxon>Pseudomonadota</taxon>
        <taxon>Alphaproteobacteria</taxon>
        <taxon>Sphingomonadales</taxon>
        <taxon>Erythrobacteraceae</taxon>
        <taxon>Qipengyuania</taxon>
    </lineage>
</organism>
<dbReference type="Gene3D" id="2.40.160.20">
    <property type="match status" value="1"/>
</dbReference>
<reference evidence="2 3" key="1">
    <citation type="submission" date="2020-06" db="EMBL/GenBank/DDBJ databases">
        <title>Altererythrobacter sp. HHU K3-1.</title>
        <authorList>
            <person name="Zhang D."/>
            <person name="Xue H."/>
        </authorList>
    </citation>
    <scope>NUCLEOTIDE SEQUENCE [LARGE SCALE GENOMIC DNA]</scope>
    <source>
        <strain evidence="2 3">HHU K3-1</strain>
    </source>
</reference>
<keyword evidence="2" id="KW-0378">Hydrolase</keyword>
<evidence type="ECO:0000256" key="1">
    <source>
        <dbReference type="SAM" id="SignalP"/>
    </source>
</evidence>
<dbReference type="InterPro" id="IPR018550">
    <property type="entry name" value="Lipid-A_deacylase-rel"/>
</dbReference>
<feature type="signal peptide" evidence="1">
    <location>
        <begin position="1"/>
        <end position="23"/>
    </location>
</feature>